<dbReference type="Proteomes" id="UP000515488">
    <property type="component" value="Plasmid pWP5-S18-CRE-02_1"/>
</dbReference>
<dbReference type="SUPFAM" id="SSF51905">
    <property type="entry name" value="FAD/NAD(P)-binding domain"/>
    <property type="match status" value="1"/>
</dbReference>
<dbReference type="Pfam" id="PF07992">
    <property type="entry name" value="Pyr_redox_2"/>
    <property type="match status" value="1"/>
</dbReference>
<geneLocation type="plasmid" evidence="2 3">
    <name>pWP5-S18-CRE-02_1</name>
</geneLocation>
<name>A0A6S5K4S7_ENTCL</name>
<dbReference type="Gene3D" id="3.50.50.60">
    <property type="entry name" value="FAD/NAD(P)-binding domain"/>
    <property type="match status" value="1"/>
</dbReference>
<organism evidence="2 3">
    <name type="scientific">Enterobacter cloacae</name>
    <dbReference type="NCBI Taxonomy" id="550"/>
    <lineage>
        <taxon>Bacteria</taxon>
        <taxon>Pseudomonadati</taxon>
        <taxon>Pseudomonadota</taxon>
        <taxon>Gammaproteobacteria</taxon>
        <taxon>Enterobacterales</taxon>
        <taxon>Enterobacteriaceae</taxon>
        <taxon>Enterobacter</taxon>
        <taxon>Enterobacter cloacae complex</taxon>
    </lineage>
</organism>
<dbReference type="GO" id="GO:0016491">
    <property type="term" value="F:oxidoreductase activity"/>
    <property type="evidence" value="ECO:0007669"/>
    <property type="project" value="InterPro"/>
</dbReference>
<gene>
    <name evidence="2" type="ORF">WP5S18C02_P11610</name>
</gene>
<keyword evidence="2" id="KW-0614">Plasmid</keyword>
<proteinExistence type="predicted"/>
<dbReference type="InterPro" id="IPR036188">
    <property type="entry name" value="FAD/NAD-bd_sf"/>
</dbReference>
<reference evidence="2 3" key="1">
    <citation type="submission" date="2019-12" db="EMBL/GenBank/DDBJ databases">
        <title>complete genome sequences of Enterobacter cloacae str. WP5-S18-CRE-02 isolated from wastewater treatment plant effluent.</title>
        <authorList>
            <person name="Sekizuka T."/>
            <person name="Itokawa K."/>
            <person name="Yatsu K."/>
            <person name="Inamine Y."/>
            <person name="Kuroda M."/>
        </authorList>
    </citation>
    <scope>NUCLEOTIDE SEQUENCE [LARGE SCALE GENOMIC DNA]</scope>
    <source>
        <strain evidence="2 3">WP5-S18-CRE-02</strain>
        <plasmid evidence="2 3">pWP5-S18-CRE-02_1</plasmid>
    </source>
</reference>
<dbReference type="AlphaFoldDB" id="A0A6S5K4S7"/>
<evidence type="ECO:0000259" key="1">
    <source>
        <dbReference type="Pfam" id="PF07992"/>
    </source>
</evidence>
<evidence type="ECO:0000313" key="3">
    <source>
        <dbReference type="Proteomes" id="UP000515488"/>
    </source>
</evidence>
<dbReference type="EMBL" id="AP022127">
    <property type="protein sequence ID" value="BBS34880.1"/>
    <property type="molecule type" value="Genomic_DNA"/>
</dbReference>
<evidence type="ECO:0000313" key="2">
    <source>
        <dbReference type="EMBL" id="BBS34880.1"/>
    </source>
</evidence>
<dbReference type="InterPro" id="IPR023753">
    <property type="entry name" value="FAD/NAD-binding_dom"/>
</dbReference>
<sequence length="165" mass="18008">MTKQVEVLIIGSGFGGVIAARRLAAAGRDVLMLERGPWRDTVPNRSIGLKNLVPLPQGNKALTHGLRTVGSHLFKKTFTFNNKGFIEAYAGRGGPYQSLNHALLSRPVVLRSGSPYQPGVAAVRNSKFRHYCPKREFLSPVEAQYRTSSARLLDQSPHGSGTVQI</sequence>
<accession>A0A6S5K4S7</accession>
<protein>
    <recommendedName>
        <fullName evidence="1">FAD/NAD(P)-binding domain-containing protein</fullName>
    </recommendedName>
</protein>
<feature type="domain" description="FAD/NAD(P)-binding" evidence="1">
    <location>
        <begin position="6"/>
        <end position="59"/>
    </location>
</feature>